<dbReference type="InterPro" id="IPR046338">
    <property type="entry name" value="GAIN_dom_sf"/>
</dbReference>
<feature type="transmembrane region" description="Helical" evidence="7">
    <location>
        <begin position="768"/>
        <end position="792"/>
    </location>
</feature>
<dbReference type="STRING" id="400727.A0A2T7PY14"/>
<accession>A0A2T7PY14</accession>
<name>A0A2T7PY14_POMCA</name>
<feature type="domain" description="GAIN-B" evidence="8">
    <location>
        <begin position="522"/>
        <end position="694"/>
    </location>
</feature>
<feature type="compositionally biased region" description="Basic and acidic residues" evidence="6">
    <location>
        <begin position="57"/>
        <end position="72"/>
    </location>
</feature>
<dbReference type="InterPro" id="IPR000203">
    <property type="entry name" value="GPS"/>
</dbReference>
<feature type="compositionally biased region" description="Basic residues" evidence="6">
    <location>
        <begin position="42"/>
        <end position="55"/>
    </location>
</feature>
<evidence type="ECO:0000259" key="8">
    <source>
        <dbReference type="PROSITE" id="PS50221"/>
    </source>
</evidence>
<dbReference type="PANTHER" id="PTHR47767">
    <property type="entry name" value="ADHESION G PROTEIN-COUPLED RECEPTOR G7"/>
    <property type="match status" value="1"/>
</dbReference>
<sequence length="919" mass="101590">MESRRTLRKRGLRPTDHRCRLGVLQQIFEYNRLDPRGGPRDRRSHHQARGKRTSRSKFIDDRNASSARTERQGESVPPCTWVVRAQTSTCYSSLSFVCVKPAFDVSTFSLHKVPEICQAGEYGNYQLPVCISPGNTTVTFYKAEKKCLASRAGTSLYNAEGIFSRLINKIIRNVIIQSSVADNLAWVSRNMSSNTCQALSVTSDPTQTISRDCGSLLPNYLCESPAAVPVLQNVTVMKGGFPVVSVTQGSKNFTARLPLFSPLDNHYESSSTFTDYYWCQVNDPVSGTIKQSRRIFLRISEMEIYAASIVINSTLELRTLLMMYSMTGDDPNKVVQPLLTRTSASPDGGNLTLGEFYVSRRYDFSHGKVRPVNNSVMAAKTSIRNAARKNIQSLLLHLGHSAISAGSLAQWTYACVTSSDVCDLCSRLLAQSDINAANVADRVNETKVLFTPIPFVQINSGNREYRREGEHRSSSEIRCDWQREEQVWNLSNSTSKDVSVGLELQTDGDTAVDGIGDGKLVTLFDSTSRDYQLTDTAIMLPGSFKKHSPLADKLHTLLLAFFSLDNSDKNLKVIFNLFANTALFKQGHLTTNGTGPNVTLNTKVISAKLSLDGAPVTNLSGYNVTTVYIPVVKLVDEARRLSSTCVFWDFQAAGGRGGWSSDGCYYHSVIHGRDVCVCNHLTNFAVLLVHAIQQTIARREKEKITQRTPPADLVQHGASLCFGAWIVFLGGIDRVDNTAGCIAVAAMLHYLILSSFICWMALTPFYFAFLLPVGLIVLTNVIIYCLVIAAICSRRIEGSTSAESNWIFAFLAVADARLVFQYLFTITTTVQGFLLFVIFTARDPAFRTFWLEKCCGKSSHHSTSGAKARTRDVSGNSLESPMTRSTTCSDTRLDLISKRSPPPSPRKWPPSPSVPSSRI</sequence>
<keyword evidence="4 7" id="KW-0472">Membrane</keyword>
<dbReference type="Gene3D" id="2.60.220.50">
    <property type="match status" value="1"/>
</dbReference>
<feature type="region of interest" description="Disordered" evidence="6">
    <location>
        <begin position="32"/>
        <end position="72"/>
    </location>
</feature>
<feature type="compositionally biased region" description="Pro residues" evidence="6">
    <location>
        <begin position="900"/>
        <end position="913"/>
    </location>
</feature>
<keyword evidence="5" id="KW-1015">Disulfide bond</keyword>
<protein>
    <recommendedName>
        <fullName evidence="8">GAIN-B domain-containing protein</fullName>
    </recommendedName>
</protein>
<evidence type="ECO:0000256" key="2">
    <source>
        <dbReference type="ARBA" id="ARBA00022692"/>
    </source>
</evidence>
<dbReference type="AlphaFoldDB" id="A0A2T7PY14"/>
<evidence type="ECO:0000256" key="5">
    <source>
        <dbReference type="ARBA" id="ARBA00023157"/>
    </source>
</evidence>
<feature type="compositionally biased region" description="Polar residues" evidence="6">
    <location>
        <begin position="873"/>
        <end position="890"/>
    </location>
</feature>
<dbReference type="InterPro" id="IPR057244">
    <property type="entry name" value="GAIN_B"/>
</dbReference>
<dbReference type="InterPro" id="IPR053066">
    <property type="entry name" value="ADGR_G7"/>
</dbReference>
<evidence type="ECO:0000256" key="4">
    <source>
        <dbReference type="ARBA" id="ARBA00023136"/>
    </source>
</evidence>
<feature type="transmembrane region" description="Helical" evidence="7">
    <location>
        <begin position="713"/>
        <end position="732"/>
    </location>
</feature>
<feature type="transmembrane region" description="Helical" evidence="7">
    <location>
        <begin position="739"/>
        <end position="762"/>
    </location>
</feature>
<dbReference type="EMBL" id="PZQS01000001">
    <property type="protein sequence ID" value="PVD38316.1"/>
    <property type="molecule type" value="Genomic_DNA"/>
</dbReference>
<evidence type="ECO:0000256" key="3">
    <source>
        <dbReference type="ARBA" id="ARBA00022989"/>
    </source>
</evidence>
<proteinExistence type="predicted"/>
<evidence type="ECO:0000256" key="1">
    <source>
        <dbReference type="ARBA" id="ARBA00004370"/>
    </source>
</evidence>
<dbReference type="Pfam" id="PF01825">
    <property type="entry name" value="GPS"/>
    <property type="match status" value="1"/>
</dbReference>
<gene>
    <name evidence="9" type="ORF">C0Q70_00928</name>
</gene>
<evidence type="ECO:0000256" key="7">
    <source>
        <dbReference type="SAM" id="Phobius"/>
    </source>
</evidence>
<dbReference type="SMART" id="SM00303">
    <property type="entry name" value="GPS"/>
    <property type="match status" value="1"/>
</dbReference>
<dbReference type="Proteomes" id="UP000245119">
    <property type="component" value="Linkage Group LG1"/>
</dbReference>
<keyword evidence="3 7" id="KW-1133">Transmembrane helix</keyword>
<feature type="region of interest" description="Disordered" evidence="6">
    <location>
        <begin position="856"/>
        <end position="919"/>
    </location>
</feature>
<reference evidence="9 10" key="1">
    <citation type="submission" date="2018-04" db="EMBL/GenBank/DDBJ databases">
        <title>The genome of golden apple snail Pomacea canaliculata provides insight into stress tolerance and invasive adaptation.</title>
        <authorList>
            <person name="Liu C."/>
            <person name="Liu B."/>
            <person name="Ren Y."/>
            <person name="Zhang Y."/>
            <person name="Wang H."/>
            <person name="Li S."/>
            <person name="Jiang F."/>
            <person name="Yin L."/>
            <person name="Zhang G."/>
            <person name="Qian W."/>
            <person name="Fan W."/>
        </authorList>
    </citation>
    <scope>NUCLEOTIDE SEQUENCE [LARGE SCALE GENOMIC DNA]</scope>
    <source>
        <strain evidence="9">SZHN2017</strain>
        <tissue evidence="9">Muscle</tissue>
    </source>
</reference>
<organism evidence="9 10">
    <name type="scientific">Pomacea canaliculata</name>
    <name type="common">Golden apple snail</name>
    <dbReference type="NCBI Taxonomy" id="400727"/>
    <lineage>
        <taxon>Eukaryota</taxon>
        <taxon>Metazoa</taxon>
        <taxon>Spiralia</taxon>
        <taxon>Lophotrochozoa</taxon>
        <taxon>Mollusca</taxon>
        <taxon>Gastropoda</taxon>
        <taxon>Caenogastropoda</taxon>
        <taxon>Architaenioglossa</taxon>
        <taxon>Ampullarioidea</taxon>
        <taxon>Ampullariidae</taxon>
        <taxon>Pomacea</taxon>
    </lineage>
</organism>
<feature type="compositionally biased region" description="Basic and acidic residues" evidence="6">
    <location>
        <begin position="32"/>
        <end position="41"/>
    </location>
</feature>
<evidence type="ECO:0000313" key="9">
    <source>
        <dbReference type="EMBL" id="PVD38316.1"/>
    </source>
</evidence>
<evidence type="ECO:0000313" key="10">
    <source>
        <dbReference type="Proteomes" id="UP000245119"/>
    </source>
</evidence>
<dbReference type="GO" id="GO:0016020">
    <property type="term" value="C:membrane"/>
    <property type="evidence" value="ECO:0007669"/>
    <property type="project" value="UniProtKB-SubCell"/>
</dbReference>
<dbReference type="OrthoDB" id="10037534at2759"/>
<evidence type="ECO:0000256" key="6">
    <source>
        <dbReference type="SAM" id="MobiDB-lite"/>
    </source>
</evidence>
<dbReference type="Gene3D" id="1.20.1070.10">
    <property type="entry name" value="Rhodopsin 7-helix transmembrane proteins"/>
    <property type="match status" value="1"/>
</dbReference>
<comment type="subcellular location">
    <subcellularLocation>
        <location evidence="1">Membrane</location>
    </subcellularLocation>
</comment>
<dbReference type="PROSITE" id="PS50221">
    <property type="entry name" value="GAIN_B"/>
    <property type="match status" value="1"/>
</dbReference>
<keyword evidence="2 7" id="KW-0812">Transmembrane</keyword>
<comment type="caution">
    <text evidence="9">The sequence shown here is derived from an EMBL/GenBank/DDBJ whole genome shotgun (WGS) entry which is preliminary data.</text>
</comment>
<keyword evidence="10" id="KW-1185">Reference proteome</keyword>